<comment type="catalytic activity">
    <reaction evidence="12">
        <text>a hydroperoxide + [thioredoxin]-dithiol = an alcohol + [thioredoxin]-disulfide + H2O</text>
        <dbReference type="Rhea" id="RHEA:62620"/>
        <dbReference type="Rhea" id="RHEA-COMP:10698"/>
        <dbReference type="Rhea" id="RHEA-COMP:10700"/>
        <dbReference type="ChEBI" id="CHEBI:15377"/>
        <dbReference type="ChEBI" id="CHEBI:29950"/>
        <dbReference type="ChEBI" id="CHEBI:30879"/>
        <dbReference type="ChEBI" id="CHEBI:35924"/>
        <dbReference type="ChEBI" id="CHEBI:50058"/>
        <dbReference type="EC" id="1.11.1.24"/>
    </reaction>
</comment>
<protein>
    <recommendedName>
        <fullName evidence="3">thioredoxin-dependent peroxiredoxin</fullName>
        <ecNumber evidence="3">1.11.1.24</ecNumber>
    </recommendedName>
    <alternativeName>
        <fullName evidence="11">Bacterioferritin comigratory protein</fullName>
    </alternativeName>
    <alternativeName>
        <fullName evidence="9">Thioredoxin peroxidase</fullName>
    </alternativeName>
</protein>
<dbReference type="FunFam" id="3.40.30.10:FF:000007">
    <property type="entry name" value="Thioredoxin-dependent thiol peroxidase"/>
    <property type="match status" value="1"/>
</dbReference>
<evidence type="ECO:0000256" key="3">
    <source>
        <dbReference type="ARBA" id="ARBA00013017"/>
    </source>
</evidence>
<dbReference type="CDD" id="cd03017">
    <property type="entry name" value="PRX_BCP"/>
    <property type="match status" value="1"/>
</dbReference>
<dbReference type="RefSeq" id="WP_188996720.1">
    <property type="nucleotide sequence ID" value="NZ_BMHP01000004.1"/>
</dbReference>
<accession>A0A916ZD41</accession>
<evidence type="ECO:0000256" key="5">
    <source>
        <dbReference type="ARBA" id="ARBA00022862"/>
    </source>
</evidence>
<evidence type="ECO:0000256" key="1">
    <source>
        <dbReference type="ARBA" id="ARBA00003330"/>
    </source>
</evidence>
<keyword evidence="6" id="KW-0560">Oxidoreductase</keyword>
<sequence>MPAKKTPLRPGKLAPDFTLMAAQGRQVKLSDYIGHKVVLFFYPKDMTPACTQEACDYRDHYAEFGRSGTVVLGISLDTAEQHEKFAAKYELPFELLADTGHEVCELYGVWQLKKLYGREYMGLVRSTFLIDEKGKLSREWRNVRVKGHVQQVLEAARNL</sequence>
<evidence type="ECO:0000256" key="8">
    <source>
        <dbReference type="ARBA" id="ARBA00023284"/>
    </source>
</evidence>
<dbReference type="PIRSF" id="PIRSF000239">
    <property type="entry name" value="AHPC"/>
    <property type="match status" value="1"/>
</dbReference>
<comment type="caution">
    <text evidence="15">The sequence shown here is derived from an EMBL/GenBank/DDBJ whole genome shotgun (WGS) entry which is preliminary data.</text>
</comment>
<dbReference type="GO" id="GO:0005737">
    <property type="term" value="C:cytoplasm"/>
    <property type="evidence" value="ECO:0007669"/>
    <property type="project" value="TreeGrafter"/>
</dbReference>
<evidence type="ECO:0000256" key="2">
    <source>
        <dbReference type="ARBA" id="ARBA00011245"/>
    </source>
</evidence>
<evidence type="ECO:0000256" key="12">
    <source>
        <dbReference type="ARBA" id="ARBA00049091"/>
    </source>
</evidence>
<evidence type="ECO:0000256" key="9">
    <source>
        <dbReference type="ARBA" id="ARBA00032824"/>
    </source>
</evidence>
<comment type="similarity">
    <text evidence="10">Belongs to the peroxiredoxin family. BCP/PrxQ subfamily.</text>
</comment>
<keyword evidence="4" id="KW-0575">Peroxidase</keyword>
<dbReference type="GO" id="GO:0034599">
    <property type="term" value="P:cellular response to oxidative stress"/>
    <property type="evidence" value="ECO:0007669"/>
    <property type="project" value="TreeGrafter"/>
</dbReference>
<evidence type="ECO:0000256" key="10">
    <source>
        <dbReference type="ARBA" id="ARBA00038489"/>
    </source>
</evidence>
<keyword evidence="7" id="KW-1015">Disulfide bond</keyword>
<evidence type="ECO:0000313" key="16">
    <source>
        <dbReference type="Proteomes" id="UP000612456"/>
    </source>
</evidence>
<proteinExistence type="inferred from homology"/>
<dbReference type="PANTHER" id="PTHR42801">
    <property type="entry name" value="THIOREDOXIN-DEPENDENT PEROXIDE REDUCTASE"/>
    <property type="match status" value="1"/>
</dbReference>
<comment type="function">
    <text evidence="1">Thiol-specific peroxidase that catalyzes the reduction of hydrogen peroxide and organic hydroperoxides to water and alcohols, respectively. Plays a role in cell protection against oxidative stress by detoxifying peroxides and as sensor of hydrogen peroxide-mediated signaling events.</text>
</comment>
<dbReference type="EMBL" id="BMHP01000004">
    <property type="protein sequence ID" value="GGD87846.1"/>
    <property type="molecule type" value="Genomic_DNA"/>
</dbReference>
<dbReference type="NCBIfam" id="NF006960">
    <property type="entry name" value="PRK09437.1"/>
    <property type="match status" value="1"/>
</dbReference>
<dbReference type="EC" id="1.11.1.24" evidence="3"/>
<evidence type="ECO:0000256" key="13">
    <source>
        <dbReference type="PIRSR" id="PIRSR000239-1"/>
    </source>
</evidence>
<dbReference type="AlphaFoldDB" id="A0A916ZD41"/>
<dbReference type="GO" id="GO:0045454">
    <property type="term" value="P:cell redox homeostasis"/>
    <property type="evidence" value="ECO:0007669"/>
    <property type="project" value="TreeGrafter"/>
</dbReference>
<keyword evidence="5" id="KW-0049">Antioxidant</keyword>
<dbReference type="SUPFAM" id="SSF52833">
    <property type="entry name" value="Thioredoxin-like"/>
    <property type="match status" value="1"/>
</dbReference>
<dbReference type="PROSITE" id="PS51352">
    <property type="entry name" value="THIOREDOXIN_2"/>
    <property type="match status" value="1"/>
</dbReference>
<reference evidence="15" key="2">
    <citation type="submission" date="2020-09" db="EMBL/GenBank/DDBJ databases">
        <authorList>
            <person name="Sun Q."/>
            <person name="Zhou Y."/>
        </authorList>
    </citation>
    <scope>NUCLEOTIDE SEQUENCE</scope>
    <source>
        <strain evidence="15">CGMCC 1.15178</strain>
    </source>
</reference>
<evidence type="ECO:0000256" key="6">
    <source>
        <dbReference type="ARBA" id="ARBA00023002"/>
    </source>
</evidence>
<evidence type="ECO:0000256" key="7">
    <source>
        <dbReference type="ARBA" id="ARBA00023157"/>
    </source>
</evidence>
<evidence type="ECO:0000256" key="4">
    <source>
        <dbReference type="ARBA" id="ARBA00022559"/>
    </source>
</evidence>
<keyword evidence="16" id="KW-1185">Reference proteome</keyword>
<dbReference type="Pfam" id="PF00578">
    <property type="entry name" value="AhpC-TSA"/>
    <property type="match status" value="1"/>
</dbReference>
<dbReference type="Proteomes" id="UP000612456">
    <property type="component" value="Unassembled WGS sequence"/>
</dbReference>
<feature type="active site" description="Cysteine sulfenic acid (-SOH) intermediate; for peroxidase activity" evidence="13">
    <location>
        <position position="50"/>
    </location>
</feature>
<dbReference type="InterPro" id="IPR050924">
    <property type="entry name" value="Peroxiredoxin_BCP/PrxQ"/>
</dbReference>
<name>A0A916ZD41_9BACL</name>
<dbReference type="Gene3D" id="3.40.30.10">
    <property type="entry name" value="Glutaredoxin"/>
    <property type="match status" value="1"/>
</dbReference>
<comment type="subunit">
    <text evidence="2">Monomer.</text>
</comment>
<feature type="domain" description="Thioredoxin" evidence="14">
    <location>
        <begin position="8"/>
        <end position="159"/>
    </location>
</feature>
<gene>
    <name evidence="15" type="primary">bcp</name>
    <name evidence="15" type="ORF">GCM10010911_52890</name>
</gene>
<evidence type="ECO:0000256" key="11">
    <source>
        <dbReference type="ARBA" id="ARBA00041373"/>
    </source>
</evidence>
<evidence type="ECO:0000259" key="14">
    <source>
        <dbReference type="PROSITE" id="PS51352"/>
    </source>
</evidence>
<dbReference type="InterPro" id="IPR024706">
    <property type="entry name" value="Peroxiredoxin_AhpC-typ"/>
</dbReference>
<reference evidence="15" key="1">
    <citation type="journal article" date="2014" name="Int. J. Syst. Evol. Microbiol.">
        <title>Complete genome sequence of Corynebacterium casei LMG S-19264T (=DSM 44701T), isolated from a smear-ripened cheese.</title>
        <authorList>
            <consortium name="US DOE Joint Genome Institute (JGI-PGF)"/>
            <person name="Walter F."/>
            <person name="Albersmeier A."/>
            <person name="Kalinowski J."/>
            <person name="Ruckert C."/>
        </authorList>
    </citation>
    <scope>NUCLEOTIDE SEQUENCE</scope>
    <source>
        <strain evidence="15">CGMCC 1.15178</strain>
    </source>
</reference>
<dbReference type="GO" id="GO:0008379">
    <property type="term" value="F:thioredoxin peroxidase activity"/>
    <property type="evidence" value="ECO:0007669"/>
    <property type="project" value="TreeGrafter"/>
</dbReference>
<organism evidence="15 16">
    <name type="scientific">Paenibacillus nasutitermitis</name>
    <dbReference type="NCBI Taxonomy" id="1652958"/>
    <lineage>
        <taxon>Bacteria</taxon>
        <taxon>Bacillati</taxon>
        <taxon>Bacillota</taxon>
        <taxon>Bacilli</taxon>
        <taxon>Bacillales</taxon>
        <taxon>Paenibacillaceae</taxon>
        <taxon>Paenibacillus</taxon>
    </lineage>
</organism>
<dbReference type="PANTHER" id="PTHR42801:SF4">
    <property type="entry name" value="AHPC_TSA FAMILY PROTEIN"/>
    <property type="match status" value="1"/>
</dbReference>
<dbReference type="InterPro" id="IPR000866">
    <property type="entry name" value="AhpC/TSA"/>
</dbReference>
<keyword evidence="8" id="KW-0676">Redox-active center</keyword>
<dbReference type="InterPro" id="IPR013766">
    <property type="entry name" value="Thioredoxin_domain"/>
</dbReference>
<evidence type="ECO:0000313" key="15">
    <source>
        <dbReference type="EMBL" id="GGD87846.1"/>
    </source>
</evidence>
<dbReference type="InterPro" id="IPR036249">
    <property type="entry name" value="Thioredoxin-like_sf"/>
</dbReference>